<evidence type="ECO:0000256" key="6">
    <source>
        <dbReference type="ARBA" id="ARBA00022840"/>
    </source>
</evidence>
<dbReference type="InterPro" id="IPR007111">
    <property type="entry name" value="NACHT_NTPase"/>
</dbReference>
<dbReference type="Pfam" id="PF17779">
    <property type="entry name" value="WHD_NOD2"/>
    <property type="match status" value="1"/>
</dbReference>
<feature type="domain" description="Fibrinogen C-terminal" evidence="9">
    <location>
        <begin position="915"/>
        <end position="1002"/>
    </location>
</feature>
<dbReference type="Pfam" id="PF00147">
    <property type="entry name" value="Fibrinogen_C"/>
    <property type="match status" value="1"/>
</dbReference>
<dbReference type="Pfam" id="PF05729">
    <property type="entry name" value="NACHT"/>
    <property type="match status" value="1"/>
</dbReference>
<evidence type="ECO:0000256" key="7">
    <source>
        <dbReference type="SAM" id="MobiDB-lite"/>
    </source>
</evidence>
<dbReference type="InterPro" id="IPR036056">
    <property type="entry name" value="Fibrinogen-like_C"/>
</dbReference>
<dbReference type="Proteomes" id="UP001558613">
    <property type="component" value="Unassembled WGS sequence"/>
</dbReference>
<dbReference type="PROSITE" id="PS51406">
    <property type="entry name" value="FIBRINOGEN_C_2"/>
    <property type="match status" value="1"/>
</dbReference>
<protein>
    <submittedName>
        <fullName evidence="10">Uncharacterized protein</fullName>
    </submittedName>
</protein>
<name>A0ABR3NWM3_9TELE</name>
<organism evidence="10 11">
    <name type="scientific">Cirrhinus molitorella</name>
    <name type="common">mud carp</name>
    <dbReference type="NCBI Taxonomy" id="172907"/>
    <lineage>
        <taxon>Eukaryota</taxon>
        <taxon>Metazoa</taxon>
        <taxon>Chordata</taxon>
        <taxon>Craniata</taxon>
        <taxon>Vertebrata</taxon>
        <taxon>Euteleostomi</taxon>
        <taxon>Actinopterygii</taxon>
        <taxon>Neopterygii</taxon>
        <taxon>Teleostei</taxon>
        <taxon>Ostariophysi</taxon>
        <taxon>Cypriniformes</taxon>
        <taxon>Cyprinidae</taxon>
        <taxon>Labeoninae</taxon>
        <taxon>Labeonini</taxon>
        <taxon>Cirrhinus</taxon>
    </lineage>
</organism>
<dbReference type="Gene3D" id="3.80.10.10">
    <property type="entry name" value="Ribonuclease Inhibitor"/>
    <property type="match status" value="1"/>
</dbReference>
<dbReference type="Pfam" id="PF17776">
    <property type="entry name" value="NLRC4_HD2"/>
    <property type="match status" value="1"/>
</dbReference>
<comment type="subcellular location">
    <subcellularLocation>
        <location evidence="1">Cytoplasm</location>
    </subcellularLocation>
</comment>
<evidence type="ECO:0000256" key="2">
    <source>
        <dbReference type="ARBA" id="ARBA00022490"/>
    </source>
</evidence>
<keyword evidence="11" id="KW-1185">Reference proteome</keyword>
<dbReference type="SMART" id="SM01288">
    <property type="entry name" value="FISNA"/>
    <property type="match status" value="1"/>
</dbReference>
<dbReference type="InterPro" id="IPR027417">
    <property type="entry name" value="P-loop_NTPase"/>
</dbReference>
<evidence type="ECO:0000259" key="9">
    <source>
        <dbReference type="PROSITE" id="PS51406"/>
    </source>
</evidence>
<keyword evidence="2" id="KW-0963">Cytoplasm</keyword>
<keyword evidence="3" id="KW-0433">Leucine-rich repeat</keyword>
<sequence length="1002" mass="113820">MESVPEPLLEAADELDNNKSKKQRRAVTADELEKADAVDGSIQTISPSHTSVSVNMNAKAGATVNSPVLTGNVIQGSVIFTFNSATSAVGLQNPTKGQMSQKQEDDVLQKILESHKENMKAKTGRVFEGKKENKTHLSKVYTELFITEGDITDVYDEHEVLKMDRALKTPKFEDTPIDCNDIFGLLKQKQEGNIVLTKGIAGIGKTFSVHKFILDWAEGKANQHVDCVFVLPFREINLIKDDNEISLHELLLEFYPDLNDVENTKFYKKCKLAFIFDGLDESRLELDFDCKLIKCVNVRSSVDVLFASLIKGKLLPSALIWVTSRPAAANLIPAEYVGLLTEVRGFTDQQKEEYFRNRIKGEDQVSRIISHIRTSRSLYIMCHIPVFCWITATVLQDILVKNDGQDIPSTLTEMYIHFLLIQMNMKNQKYEKKLERDRTKLLSSNKDMISKLAKLAFKQLKEDNVMFYEKDLKACGINPSEESTGLCTEIFKKDSVLHEMKVYYFIHLSVQEFLAALHVFLCYLKLDMDELSFFLEDSRPNKKELLYVLLRKAIDKARTSDRGHFDLFLRFLLGISLESNQKLLIGLLDKTLDSKNCINKTIQYIKQLQNNDKCPDKSINHFFCILELQDRTLYQQIMKYLRSESGQIKEVSKSNCSALVYVLLMSGEVLDDFNPKMFNKTYAGCRRLIPAVRCCRKALFSDCGLTEQCCETVAMALQLEDCPLSELDLSHNFNIKAGVKALSAGLKSPHCHLETLRLAWCHFDQESCMELVSAFKNISHHLRELDFSGNDLQNSGLHKLLQEMKNPEKKLQVLRLSCCNLTVKSYEYLSSILSSDSPLRELDLSNNDLHDSGVRLLCDGLKSQNCQLEILRLSGCMVTEEGCGYLSSALSSNPSHLRELDLSYNHPGQSGAQLLKHKLEDPNCSLQILNTDPMSDRFIKAGLRKCFCMCVEADNGGWTVIQRRMDGSVSFYRPWKEYKRGFGNVEGEYWLGKISQRLSVFG</sequence>
<dbReference type="InterPro" id="IPR041075">
    <property type="entry name" value="NOD1/2_WH"/>
</dbReference>
<comment type="caution">
    <text evidence="10">The sequence shown here is derived from an EMBL/GenBank/DDBJ whole genome shotgun (WGS) entry which is preliminary data.</text>
</comment>
<gene>
    <name evidence="10" type="ORF">QQF64_000231</name>
</gene>
<evidence type="ECO:0000256" key="4">
    <source>
        <dbReference type="ARBA" id="ARBA00022737"/>
    </source>
</evidence>
<evidence type="ECO:0000256" key="3">
    <source>
        <dbReference type="ARBA" id="ARBA00022614"/>
    </source>
</evidence>
<dbReference type="EMBL" id="JAYMGO010000001">
    <property type="protein sequence ID" value="KAL1281428.1"/>
    <property type="molecule type" value="Genomic_DNA"/>
</dbReference>
<dbReference type="Pfam" id="PF13516">
    <property type="entry name" value="LRR_6"/>
    <property type="match status" value="3"/>
</dbReference>
<proteinExistence type="predicted"/>
<keyword evidence="4" id="KW-0677">Repeat</keyword>
<feature type="domain" description="NACHT" evidence="8">
    <location>
        <begin position="193"/>
        <end position="328"/>
    </location>
</feature>
<feature type="region of interest" description="Disordered" evidence="7">
    <location>
        <begin position="1"/>
        <end position="28"/>
    </location>
</feature>
<dbReference type="InterPro" id="IPR001611">
    <property type="entry name" value="Leu-rich_rpt"/>
</dbReference>
<dbReference type="InterPro" id="IPR032675">
    <property type="entry name" value="LRR_dom_sf"/>
</dbReference>
<evidence type="ECO:0000256" key="5">
    <source>
        <dbReference type="ARBA" id="ARBA00022741"/>
    </source>
</evidence>
<evidence type="ECO:0000313" key="11">
    <source>
        <dbReference type="Proteomes" id="UP001558613"/>
    </source>
</evidence>
<keyword evidence="6" id="KW-0067">ATP-binding</keyword>
<dbReference type="InterPro" id="IPR041267">
    <property type="entry name" value="NLRP_HD2"/>
</dbReference>
<dbReference type="SUPFAM" id="SSF56496">
    <property type="entry name" value="Fibrinogen C-terminal domain-like"/>
    <property type="match status" value="1"/>
</dbReference>
<dbReference type="SUPFAM" id="SSF52047">
    <property type="entry name" value="RNI-like"/>
    <property type="match status" value="1"/>
</dbReference>
<dbReference type="InterPro" id="IPR029495">
    <property type="entry name" value="NACHT-assoc"/>
</dbReference>
<dbReference type="InterPro" id="IPR051261">
    <property type="entry name" value="NLR"/>
</dbReference>
<dbReference type="Gene3D" id="3.40.50.300">
    <property type="entry name" value="P-loop containing nucleotide triphosphate hydrolases"/>
    <property type="match status" value="1"/>
</dbReference>
<dbReference type="InterPro" id="IPR002181">
    <property type="entry name" value="Fibrinogen_a/b/g_C_dom"/>
</dbReference>
<keyword evidence="5" id="KW-0547">Nucleotide-binding</keyword>
<accession>A0ABR3NWM3</accession>
<evidence type="ECO:0000313" key="10">
    <source>
        <dbReference type="EMBL" id="KAL1281428.1"/>
    </source>
</evidence>
<dbReference type="PROSITE" id="PS50837">
    <property type="entry name" value="NACHT"/>
    <property type="match status" value="1"/>
</dbReference>
<dbReference type="SMART" id="SM00368">
    <property type="entry name" value="LRR_RI"/>
    <property type="match status" value="7"/>
</dbReference>
<evidence type="ECO:0000259" key="8">
    <source>
        <dbReference type="PROSITE" id="PS50837"/>
    </source>
</evidence>
<dbReference type="PANTHER" id="PTHR24106">
    <property type="entry name" value="NACHT, LRR AND CARD DOMAINS-CONTAINING"/>
    <property type="match status" value="1"/>
</dbReference>
<reference evidence="10 11" key="1">
    <citation type="submission" date="2023-09" db="EMBL/GenBank/DDBJ databases">
        <authorList>
            <person name="Wang M."/>
        </authorList>
    </citation>
    <scope>NUCLEOTIDE SEQUENCE [LARGE SCALE GENOMIC DNA]</scope>
    <source>
        <strain evidence="10">GT-2023</strain>
        <tissue evidence="10">Liver</tissue>
    </source>
</reference>
<dbReference type="InterPro" id="IPR014716">
    <property type="entry name" value="Fibrinogen_a/b/g_C_1"/>
</dbReference>
<dbReference type="Pfam" id="PF14484">
    <property type="entry name" value="FISNA"/>
    <property type="match status" value="1"/>
</dbReference>
<dbReference type="Gene3D" id="3.90.215.10">
    <property type="entry name" value="Gamma Fibrinogen, chain A, domain 1"/>
    <property type="match status" value="1"/>
</dbReference>
<evidence type="ECO:0000256" key="1">
    <source>
        <dbReference type="ARBA" id="ARBA00004496"/>
    </source>
</evidence>